<feature type="signal peptide" evidence="1">
    <location>
        <begin position="1"/>
        <end position="19"/>
    </location>
</feature>
<evidence type="ECO:0000259" key="2">
    <source>
        <dbReference type="Pfam" id="PF11141"/>
    </source>
</evidence>
<dbReference type="Pfam" id="PF11141">
    <property type="entry name" value="DUF2914"/>
    <property type="match status" value="1"/>
</dbReference>
<sequence>MSRFAITICLVILSFTAFAENGFVGRASVTSGIVDREPVDELNVVPLETDKLYFFTELMQFQGEQIRHIWKYKDEVMATVTFDVKGPRWRVYSSKNMLPEWVGDWTVEVLDQNDNLISSYQFSYGP</sequence>
<dbReference type="STRING" id="1445510.YC6258_03146"/>
<dbReference type="Proteomes" id="UP000032266">
    <property type="component" value="Chromosome"/>
</dbReference>
<dbReference type="AlphaFoldDB" id="A0A0C5VKG4"/>
<dbReference type="OrthoDB" id="9796654at2"/>
<dbReference type="InterPro" id="IPR022606">
    <property type="entry name" value="DUF2914"/>
</dbReference>
<reference evidence="3 4" key="1">
    <citation type="submission" date="2014-01" db="EMBL/GenBank/DDBJ databases">
        <title>Full genme sequencing of cellulolytic bacterium Gynuella sunshinyii YC6258T gen. nov., sp. nov.</title>
        <authorList>
            <person name="Khan H."/>
            <person name="Chung E.J."/>
            <person name="Chung Y.R."/>
        </authorList>
    </citation>
    <scope>NUCLEOTIDE SEQUENCE [LARGE SCALE GENOMIC DNA]</scope>
    <source>
        <strain evidence="3 4">YC6258</strain>
    </source>
</reference>
<evidence type="ECO:0000256" key="1">
    <source>
        <dbReference type="SAM" id="SignalP"/>
    </source>
</evidence>
<dbReference type="RefSeq" id="WP_052830290.1">
    <property type="nucleotide sequence ID" value="NZ_CP007142.1"/>
</dbReference>
<name>A0A0C5VKG4_9GAMM</name>
<protein>
    <recommendedName>
        <fullName evidence="2">DUF2914 domain-containing protein</fullName>
    </recommendedName>
</protein>
<dbReference type="KEGG" id="gsn:YC6258_03146"/>
<dbReference type="HOGENOM" id="CLU_141686_0_0_6"/>
<evidence type="ECO:0000313" key="4">
    <source>
        <dbReference type="Proteomes" id="UP000032266"/>
    </source>
</evidence>
<feature type="chain" id="PRO_5002191217" description="DUF2914 domain-containing protein" evidence="1">
    <location>
        <begin position="20"/>
        <end position="126"/>
    </location>
</feature>
<keyword evidence="1" id="KW-0732">Signal</keyword>
<organism evidence="3 4">
    <name type="scientific">Gynuella sunshinyii YC6258</name>
    <dbReference type="NCBI Taxonomy" id="1445510"/>
    <lineage>
        <taxon>Bacteria</taxon>
        <taxon>Pseudomonadati</taxon>
        <taxon>Pseudomonadota</taxon>
        <taxon>Gammaproteobacteria</taxon>
        <taxon>Oceanospirillales</taxon>
        <taxon>Saccharospirillaceae</taxon>
        <taxon>Gynuella</taxon>
    </lineage>
</organism>
<dbReference type="EMBL" id="CP007142">
    <property type="protein sequence ID" value="AJQ95182.1"/>
    <property type="molecule type" value="Genomic_DNA"/>
</dbReference>
<gene>
    <name evidence="3" type="ORF">YC6258_03146</name>
</gene>
<evidence type="ECO:0000313" key="3">
    <source>
        <dbReference type="EMBL" id="AJQ95182.1"/>
    </source>
</evidence>
<accession>A0A0C5VKG4</accession>
<proteinExistence type="predicted"/>
<keyword evidence="4" id="KW-1185">Reference proteome</keyword>
<feature type="domain" description="DUF2914" evidence="2">
    <location>
        <begin position="64"/>
        <end position="123"/>
    </location>
</feature>